<sequence length="241" mass="27210">QSEQAPASPPQAGQIPAKRKATEELQHNRPPTQPGTLPFMWNLSTTPSLPIFHADSTPDASDDEYEHDLELENDELIDELAETKEQLHEAEKKIAALAKHLRMYQVTVLPSDYKTTADNDEAAKKSGNGQSTPEREAEALRKAWEEREDKDEDDDDRDKIEVYRMVFQDIEWAVDEHHRLVHQALGEIEKRRTGPAGSPDGYKPGQLPLYILDKSQCTLGCDVDSLKELFDKILKNAGIVE</sequence>
<reference evidence="3" key="2">
    <citation type="submission" date="2023-06" db="EMBL/GenBank/DDBJ databases">
        <authorList>
            <consortium name="Lawrence Berkeley National Laboratory"/>
            <person name="Mondo S.J."/>
            <person name="Hensen N."/>
            <person name="Bonometti L."/>
            <person name="Westerberg I."/>
            <person name="Brannstrom I.O."/>
            <person name="Guillou S."/>
            <person name="Cros-Aarteil S."/>
            <person name="Calhoun S."/>
            <person name="Haridas S."/>
            <person name="Kuo A."/>
            <person name="Pangilinan J."/>
            <person name="Riley R."/>
            <person name="Labutti K."/>
            <person name="Andreopoulos B."/>
            <person name="Lipzen A."/>
            <person name="Chen C."/>
            <person name="Yanf M."/>
            <person name="Daum C."/>
            <person name="Ng V."/>
            <person name="Clum A."/>
            <person name="Steindorff A."/>
            <person name="Ohm R."/>
            <person name="Martin F."/>
            <person name="Silar P."/>
            <person name="Natvig D."/>
            <person name="Lalanne C."/>
            <person name="Gautier V."/>
            <person name="Ament-Velasquez S.L."/>
            <person name="Kruys A."/>
            <person name="Hutchinson M.I."/>
            <person name="Powell A.J."/>
            <person name="Barry K."/>
            <person name="Miller A.N."/>
            <person name="Grigoriev I.V."/>
            <person name="Debuchy R."/>
            <person name="Gladieux P."/>
            <person name="Thoren M.H."/>
            <person name="Johannesson H."/>
        </authorList>
    </citation>
    <scope>NUCLEOTIDE SEQUENCE</scope>
    <source>
        <strain evidence="3">CBS 626.80</strain>
    </source>
</reference>
<evidence type="ECO:0000256" key="2">
    <source>
        <dbReference type="SAM" id="MobiDB-lite"/>
    </source>
</evidence>
<dbReference type="AlphaFoldDB" id="A0AAN6NRI3"/>
<proteinExistence type="predicted"/>
<gene>
    <name evidence="3" type="ORF">QBC32DRAFT_220913</name>
</gene>
<reference evidence="3" key="1">
    <citation type="journal article" date="2023" name="Mol. Phylogenet. Evol.">
        <title>Genome-scale phylogeny and comparative genomics of the fungal order Sordariales.</title>
        <authorList>
            <person name="Hensen N."/>
            <person name="Bonometti L."/>
            <person name="Westerberg I."/>
            <person name="Brannstrom I.O."/>
            <person name="Guillou S."/>
            <person name="Cros-Aarteil S."/>
            <person name="Calhoun S."/>
            <person name="Haridas S."/>
            <person name="Kuo A."/>
            <person name="Mondo S."/>
            <person name="Pangilinan J."/>
            <person name="Riley R."/>
            <person name="LaButti K."/>
            <person name="Andreopoulos B."/>
            <person name="Lipzen A."/>
            <person name="Chen C."/>
            <person name="Yan M."/>
            <person name="Daum C."/>
            <person name="Ng V."/>
            <person name="Clum A."/>
            <person name="Steindorff A."/>
            <person name="Ohm R.A."/>
            <person name="Martin F."/>
            <person name="Silar P."/>
            <person name="Natvig D.O."/>
            <person name="Lalanne C."/>
            <person name="Gautier V."/>
            <person name="Ament-Velasquez S.L."/>
            <person name="Kruys A."/>
            <person name="Hutchinson M.I."/>
            <person name="Powell A.J."/>
            <person name="Barry K."/>
            <person name="Miller A.N."/>
            <person name="Grigoriev I.V."/>
            <person name="Debuchy R."/>
            <person name="Gladieux P."/>
            <person name="Hiltunen Thoren M."/>
            <person name="Johannesson H."/>
        </authorList>
    </citation>
    <scope>NUCLEOTIDE SEQUENCE</scope>
    <source>
        <strain evidence="3">CBS 626.80</strain>
    </source>
</reference>
<feature type="non-terminal residue" evidence="3">
    <location>
        <position position="1"/>
    </location>
</feature>
<feature type="region of interest" description="Disordered" evidence="2">
    <location>
        <begin position="1"/>
        <end position="42"/>
    </location>
</feature>
<accession>A0AAN6NRI3</accession>
<evidence type="ECO:0000313" key="4">
    <source>
        <dbReference type="Proteomes" id="UP001303222"/>
    </source>
</evidence>
<keyword evidence="1" id="KW-0175">Coiled coil</keyword>
<name>A0AAN6NRI3_9PEZI</name>
<keyword evidence="4" id="KW-1185">Reference proteome</keyword>
<feature type="compositionally biased region" description="Basic and acidic residues" evidence="2">
    <location>
        <begin position="133"/>
        <end position="147"/>
    </location>
</feature>
<dbReference type="EMBL" id="MU859238">
    <property type="protein sequence ID" value="KAK3948893.1"/>
    <property type="molecule type" value="Genomic_DNA"/>
</dbReference>
<dbReference type="Proteomes" id="UP001303222">
    <property type="component" value="Unassembled WGS sequence"/>
</dbReference>
<evidence type="ECO:0000256" key="1">
    <source>
        <dbReference type="SAM" id="Coils"/>
    </source>
</evidence>
<comment type="caution">
    <text evidence="3">The sequence shown here is derived from an EMBL/GenBank/DDBJ whole genome shotgun (WGS) entry which is preliminary data.</text>
</comment>
<organism evidence="3 4">
    <name type="scientific">Pseudoneurospora amorphoporcata</name>
    <dbReference type="NCBI Taxonomy" id="241081"/>
    <lineage>
        <taxon>Eukaryota</taxon>
        <taxon>Fungi</taxon>
        <taxon>Dikarya</taxon>
        <taxon>Ascomycota</taxon>
        <taxon>Pezizomycotina</taxon>
        <taxon>Sordariomycetes</taxon>
        <taxon>Sordariomycetidae</taxon>
        <taxon>Sordariales</taxon>
        <taxon>Sordariaceae</taxon>
        <taxon>Pseudoneurospora</taxon>
    </lineage>
</organism>
<protein>
    <submittedName>
        <fullName evidence="3">Uncharacterized protein</fullName>
    </submittedName>
</protein>
<feature type="region of interest" description="Disordered" evidence="2">
    <location>
        <begin position="118"/>
        <end position="155"/>
    </location>
</feature>
<feature type="coiled-coil region" evidence="1">
    <location>
        <begin position="66"/>
        <end position="100"/>
    </location>
</feature>
<evidence type="ECO:0000313" key="3">
    <source>
        <dbReference type="EMBL" id="KAK3948893.1"/>
    </source>
</evidence>